<accession>A0A4Y2FAW8</accession>
<dbReference type="Proteomes" id="UP000499080">
    <property type="component" value="Unassembled WGS sequence"/>
</dbReference>
<gene>
    <name evidence="1" type="ORF">AVEN_24570_1</name>
</gene>
<feature type="non-terminal residue" evidence="1">
    <location>
        <position position="84"/>
    </location>
</feature>
<organism evidence="1 2">
    <name type="scientific">Araneus ventricosus</name>
    <name type="common">Orbweaver spider</name>
    <name type="synonym">Epeira ventricosa</name>
    <dbReference type="NCBI Taxonomy" id="182803"/>
    <lineage>
        <taxon>Eukaryota</taxon>
        <taxon>Metazoa</taxon>
        <taxon>Ecdysozoa</taxon>
        <taxon>Arthropoda</taxon>
        <taxon>Chelicerata</taxon>
        <taxon>Arachnida</taxon>
        <taxon>Araneae</taxon>
        <taxon>Araneomorphae</taxon>
        <taxon>Entelegynae</taxon>
        <taxon>Araneoidea</taxon>
        <taxon>Araneidae</taxon>
        <taxon>Araneus</taxon>
    </lineage>
</organism>
<dbReference type="AlphaFoldDB" id="A0A4Y2FAW8"/>
<dbReference type="EMBL" id="BGPR01000870">
    <property type="protein sequence ID" value="GBM38472.1"/>
    <property type="molecule type" value="Genomic_DNA"/>
</dbReference>
<reference evidence="1 2" key="1">
    <citation type="journal article" date="2019" name="Sci. Rep.">
        <title>Orb-weaving spider Araneus ventricosus genome elucidates the spidroin gene catalogue.</title>
        <authorList>
            <person name="Kono N."/>
            <person name="Nakamura H."/>
            <person name="Ohtoshi R."/>
            <person name="Moran D.A.P."/>
            <person name="Shinohara A."/>
            <person name="Yoshida Y."/>
            <person name="Fujiwara M."/>
            <person name="Mori M."/>
            <person name="Tomita M."/>
            <person name="Arakawa K."/>
        </authorList>
    </citation>
    <scope>NUCLEOTIDE SEQUENCE [LARGE SCALE GENOMIC DNA]</scope>
</reference>
<evidence type="ECO:0000313" key="2">
    <source>
        <dbReference type="Proteomes" id="UP000499080"/>
    </source>
</evidence>
<keyword evidence="2" id="KW-1185">Reference proteome</keyword>
<evidence type="ECO:0000313" key="1">
    <source>
        <dbReference type="EMBL" id="GBM38472.1"/>
    </source>
</evidence>
<dbReference type="OrthoDB" id="7422307at2759"/>
<comment type="caution">
    <text evidence="1">The sequence shown here is derived from an EMBL/GenBank/DDBJ whole genome shotgun (WGS) entry which is preliminary data.</text>
</comment>
<name>A0A4Y2FAW8_ARAVE</name>
<sequence length="84" mass="9668">MIENDCEGPRESSLLLGRSICRIVFSDVTMRHLRQHPVEPIVNEIVALAKIRGLEVDSTDIDELVEKYNQEVMEKSVWSCIVFH</sequence>
<protein>
    <submittedName>
        <fullName evidence="1">Uncharacterized protein</fullName>
    </submittedName>
</protein>
<proteinExistence type="predicted"/>